<dbReference type="InterPro" id="IPR008271">
    <property type="entry name" value="Ser/Thr_kinase_AS"/>
</dbReference>
<dbReference type="EnsemblPlants" id="AET2Gv21298600.4">
    <property type="protein sequence ID" value="AET2Gv21298600.4"/>
    <property type="gene ID" value="AET2Gv21298600"/>
</dbReference>
<dbReference type="Gene3D" id="3.30.200.20">
    <property type="entry name" value="Phosphorylase Kinase, domain 1"/>
    <property type="match status" value="1"/>
</dbReference>
<dbReference type="FunFam" id="1.10.510.10:FF:000870">
    <property type="entry name" value="OSJNBa0016N04.16-like protein"/>
    <property type="match status" value="1"/>
</dbReference>
<dbReference type="AlphaFoldDB" id="A0A453DLM8"/>
<dbReference type="InterPro" id="IPR011009">
    <property type="entry name" value="Kinase-like_dom_sf"/>
</dbReference>
<reference evidence="14" key="4">
    <citation type="submission" date="2019-03" db="UniProtKB">
        <authorList>
            <consortium name="EnsemblPlants"/>
        </authorList>
    </citation>
    <scope>IDENTIFICATION</scope>
</reference>
<dbReference type="InterPro" id="IPR000008">
    <property type="entry name" value="C2_dom"/>
</dbReference>
<keyword evidence="2" id="KW-0808">Transferase</keyword>
<keyword evidence="6" id="KW-0418">Kinase</keyword>
<dbReference type="PROSITE" id="PS50004">
    <property type="entry name" value="C2"/>
    <property type="match status" value="1"/>
</dbReference>
<keyword evidence="15" id="KW-1185">Reference proteome</keyword>
<feature type="transmembrane region" description="Helical" evidence="11">
    <location>
        <begin position="511"/>
        <end position="528"/>
    </location>
</feature>
<dbReference type="EnsemblPlants" id="AET2Gv21298600.6">
    <property type="protein sequence ID" value="AET2Gv21298600.6"/>
    <property type="gene ID" value="AET2Gv21298600"/>
</dbReference>
<dbReference type="Gramene" id="AET2Gv21298600.1">
    <property type="protein sequence ID" value="AET2Gv21298600.1"/>
    <property type="gene ID" value="AET2Gv21298600"/>
</dbReference>
<name>A0A453DLM8_AEGTS</name>
<evidence type="ECO:0000256" key="4">
    <source>
        <dbReference type="ARBA" id="ARBA00022737"/>
    </source>
</evidence>
<reference evidence="14" key="3">
    <citation type="journal article" date="2017" name="Nature">
        <title>Genome sequence of the progenitor of the wheat D genome Aegilops tauschii.</title>
        <authorList>
            <person name="Luo M.C."/>
            <person name="Gu Y.Q."/>
            <person name="Puiu D."/>
            <person name="Wang H."/>
            <person name="Twardziok S.O."/>
            <person name="Deal K.R."/>
            <person name="Huo N."/>
            <person name="Zhu T."/>
            <person name="Wang L."/>
            <person name="Wang Y."/>
            <person name="McGuire P.E."/>
            <person name="Liu S."/>
            <person name="Long H."/>
            <person name="Ramasamy R.K."/>
            <person name="Rodriguez J.C."/>
            <person name="Van S.L."/>
            <person name="Yuan L."/>
            <person name="Wang Z."/>
            <person name="Xia Z."/>
            <person name="Xiao L."/>
            <person name="Anderson O.D."/>
            <person name="Ouyang S."/>
            <person name="Liang Y."/>
            <person name="Zimin A.V."/>
            <person name="Pertea G."/>
            <person name="Qi P."/>
            <person name="Bennetzen J.L."/>
            <person name="Dai X."/>
            <person name="Dawson M.W."/>
            <person name="Muller H.G."/>
            <person name="Kugler K."/>
            <person name="Rivarola-Duarte L."/>
            <person name="Spannagl M."/>
            <person name="Mayer K.F.X."/>
            <person name="Lu F.H."/>
            <person name="Bevan M.W."/>
            <person name="Leroy P."/>
            <person name="Li P."/>
            <person name="You F.M."/>
            <person name="Sun Q."/>
            <person name="Liu Z."/>
            <person name="Lyons E."/>
            <person name="Wicker T."/>
            <person name="Salzberg S.L."/>
            <person name="Devos K.M."/>
            <person name="Dvorak J."/>
        </authorList>
    </citation>
    <scope>NUCLEOTIDE SEQUENCE [LARGE SCALE GENOMIC DNA]</scope>
    <source>
        <strain evidence="14">cv. AL8/78</strain>
    </source>
</reference>
<evidence type="ECO:0000256" key="7">
    <source>
        <dbReference type="ARBA" id="ARBA00022840"/>
    </source>
</evidence>
<evidence type="ECO:0000256" key="5">
    <source>
        <dbReference type="ARBA" id="ARBA00022741"/>
    </source>
</evidence>
<proteinExistence type="predicted"/>
<protein>
    <recommendedName>
        <fullName evidence="16">Protein kinase domain-containing protein</fullName>
    </recommendedName>
</protein>
<evidence type="ECO:0000256" key="1">
    <source>
        <dbReference type="ARBA" id="ARBA00004141"/>
    </source>
</evidence>
<dbReference type="PROSITE" id="PS00107">
    <property type="entry name" value="PROTEIN_KINASE_ATP"/>
    <property type="match status" value="1"/>
</dbReference>
<organism evidence="14 15">
    <name type="scientific">Aegilops tauschii subsp. strangulata</name>
    <name type="common">Goatgrass</name>
    <dbReference type="NCBI Taxonomy" id="200361"/>
    <lineage>
        <taxon>Eukaryota</taxon>
        <taxon>Viridiplantae</taxon>
        <taxon>Streptophyta</taxon>
        <taxon>Embryophyta</taxon>
        <taxon>Tracheophyta</taxon>
        <taxon>Spermatophyta</taxon>
        <taxon>Magnoliopsida</taxon>
        <taxon>Liliopsida</taxon>
        <taxon>Poales</taxon>
        <taxon>Poaceae</taxon>
        <taxon>BOP clade</taxon>
        <taxon>Pooideae</taxon>
        <taxon>Triticodae</taxon>
        <taxon>Triticeae</taxon>
        <taxon>Triticinae</taxon>
        <taxon>Aegilops</taxon>
    </lineage>
</organism>
<dbReference type="Gramene" id="AET2Gv21298600.6">
    <property type="protein sequence ID" value="AET2Gv21298600.6"/>
    <property type="gene ID" value="AET2Gv21298600"/>
</dbReference>
<feature type="domain" description="C2" evidence="12">
    <location>
        <begin position="300"/>
        <end position="411"/>
    </location>
</feature>
<keyword evidence="8 11" id="KW-1133">Transmembrane helix</keyword>
<dbReference type="InterPro" id="IPR017441">
    <property type="entry name" value="Protein_kinase_ATP_BS"/>
</dbReference>
<evidence type="ECO:0000256" key="9">
    <source>
        <dbReference type="ARBA" id="ARBA00023136"/>
    </source>
</evidence>
<dbReference type="InterPro" id="IPR035892">
    <property type="entry name" value="C2_domain_sf"/>
</dbReference>
<evidence type="ECO:0000256" key="6">
    <source>
        <dbReference type="ARBA" id="ARBA00022777"/>
    </source>
</evidence>
<dbReference type="PANTHER" id="PTHR31425:SF27">
    <property type="entry name" value="OS04G0691800 PROTEIN"/>
    <property type="match status" value="1"/>
</dbReference>
<dbReference type="Gene3D" id="1.10.510.10">
    <property type="entry name" value="Transferase(Phosphotransferase) domain 1"/>
    <property type="match status" value="1"/>
</dbReference>
<reference evidence="14" key="5">
    <citation type="journal article" date="2021" name="G3 (Bethesda)">
        <title>Aegilops tauschii genome assembly Aet v5.0 features greater sequence contiguity and improved annotation.</title>
        <authorList>
            <person name="Wang L."/>
            <person name="Zhu T."/>
            <person name="Rodriguez J.C."/>
            <person name="Deal K.R."/>
            <person name="Dubcovsky J."/>
            <person name="McGuire P.E."/>
            <person name="Lux T."/>
            <person name="Spannagl M."/>
            <person name="Mayer K.F.X."/>
            <person name="Baldrich P."/>
            <person name="Meyers B.C."/>
            <person name="Huo N."/>
            <person name="Gu Y.Q."/>
            <person name="Zhou H."/>
            <person name="Devos K.M."/>
            <person name="Bennetzen J.L."/>
            <person name="Unver T."/>
            <person name="Budak H."/>
            <person name="Gulick P.J."/>
            <person name="Galiba G."/>
            <person name="Kalapos B."/>
            <person name="Nelson D.R."/>
            <person name="Li P."/>
            <person name="You F.M."/>
            <person name="Luo M.C."/>
            <person name="Dvorak J."/>
        </authorList>
    </citation>
    <scope>NUCLEOTIDE SEQUENCE [LARGE SCALE GENOMIC DNA]</scope>
    <source>
        <strain evidence="14">cv. AL8/78</strain>
    </source>
</reference>
<comment type="subcellular location">
    <subcellularLocation>
        <location evidence="1">Membrane</location>
        <topology evidence="1">Multi-pass membrane protein</topology>
    </subcellularLocation>
</comment>
<feature type="binding site" evidence="10">
    <location>
        <position position="66"/>
    </location>
    <ligand>
        <name>ATP</name>
        <dbReference type="ChEBI" id="CHEBI:30616"/>
    </ligand>
</feature>
<evidence type="ECO:0000259" key="13">
    <source>
        <dbReference type="PROSITE" id="PS50011"/>
    </source>
</evidence>
<dbReference type="Gene3D" id="2.60.40.150">
    <property type="entry name" value="C2 domain"/>
    <property type="match status" value="1"/>
</dbReference>
<dbReference type="PROSITE" id="PS00108">
    <property type="entry name" value="PROTEIN_KINASE_ST"/>
    <property type="match status" value="1"/>
</dbReference>
<dbReference type="GO" id="GO:0005524">
    <property type="term" value="F:ATP binding"/>
    <property type="evidence" value="ECO:0007669"/>
    <property type="project" value="UniProtKB-UniRule"/>
</dbReference>
<dbReference type="InterPro" id="IPR000719">
    <property type="entry name" value="Prot_kinase_dom"/>
</dbReference>
<evidence type="ECO:0000259" key="12">
    <source>
        <dbReference type="PROSITE" id="PS50004"/>
    </source>
</evidence>
<dbReference type="Gramene" id="AET2Gv21298600.2">
    <property type="protein sequence ID" value="AET2Gv21298600.2"/>
    <property type="gene ID" value="AET2Gv21298600"/>
</dbReference>
<dbReference type="Pfam" id="PF00168">
    <property type="entry name" value="C2"/>
    <property type="match status" value="1"/>
</dbReference>
<evidence type="ECO:0008006" key="16">
    <source>
        <dbReference type="Google" id="ProtNLM"/>
    </source>
</evidence>
<dbReference type="PROSITE" id="PS50011">
    <property type="entry name" value="PROTEIN_KINASE_DOM"/>
    <property type="match status" value="1"/>
</dbReference>
<feature type="transmembrane region" description="Helical" evidence="11">
    <location>
        <begin position="540"/>
        <end position="568"/>
    </location>
</feature>
<dbReference type="EnsemblPlants" id="AET2Gv21298600.1">
    <property type="protein sequence ID" value="AET2Gv21298600.1"/>
    <property type="gene ID" value="AET2Gv21298600"/>
</dbReference>
<dbReference type="GO" id="GO:0004672">
    <property type="term" value="F:protein kinase activity"/>
    <property type="evidence" value="ECO:0007669"/>
    <property type="project" value="InterPro"/>
</dbReference>
<dbReference type="SUPFAM" id="SSF56112">
    <property type="entry name" value="Protein kinase-like (PK-like)"/>
    <property type="match status" value="1"/>
</dbReference>
<sequence length="732" mass="84219">MEHKATTARSYLEQILVDETAEPTALPLSLLKDITGDFSDDQEIGRGGFAVVYKGIFGDKVIAVKKLSHAYMHETEFDREIECLMRAKHKNVVRFLGYCDDTQRSREIFDGKHVMAEIHQRLLCFEYVRKESLDKYINGAYREWGTCYKIIKGICEGLQYLHDNHIIHLDLKPANILLDDNMEPKIADFGLSRCFDENQSRDITKTILGTIGYLAPEIREGGVIARSADLYSVGVIMLEILTGQKGYQDIGDVLESWSDRLERSQRDTLCEQIRVCYEIALECREFNPKMRPPSARDIIDRLHTMESIQKLRRSAIGILEVEILGARDLAAGVENPYVVAKYGKKWVRTRTLNTTAPQWNEQYTWDVFDLSTVITIAVCNDYHGDANDQRIGKVRVRLATLETDRKYTQCYALMLLSPSGLKKTGELHLAVRFTCKSWTKMLAMYGKPLLPKMHHTNPISVPQLDYLRFQAIQMVATRLGRSEPPLHREVVEYMLDVDSHMFSLRRSKANFYRITSLFSGVVAVGKWFDGICKWKNPLTTILVHVVFLKLVCYPELILPVVFLCMIIIGARNYFRRPQGPPHIDMMLSRVELAHPNEMGVELDTMLRWYKDVSHPDELDEEFDTFPTSKPSDTVRRRYDRLRGLAGMVQTVVGNLAAQGERAQSLLSWRDPRLTPVFIALSLVMPVVLYLIPFRVLTMVVGWYFLRPPWFRGRTNLLLNLYSRLPSKDDVML</sequence>
<dbReference type="SUPFAM" id="SSF49562">
    <property type="entry name" value="C2 domain (Calcium/lipid-binding domain, CaLB)"/>
    <property type="match status" value="1"/>
</dbReference>
<dbReference type="SMART" id="SM00239">
    <property type="entry name" value="C2"/>
    <property type="match status" value="1"/>
</dbReference>
<accession>A0A453DLM8</accession>
<dbReference type="GO" id="GO:0016020">
    <property type="term" value="C:membrane"/>
    <property type="evidence" value="ECO:0007669"/>
    <property type="project" value="UniProtKB-SubCell"/>
</dbReference>
<dbReference type="Pfam" id="PF08372">
    <property type="entry name" value="PRT_C"/>
    <property type="match status" value="1"/>
</dbReference>
<dbReference type="InterPro" id="IPR013583">
    <property type="entry name" value="MCTP_C"/>
</dbReference>
<dbReference type="Pfam" id="PF00069">
    <property type="entry name" value="Pkinase"/>
    <property type="match status" value="1"/>
</dbReference>
<dbReference type="Gramene" id="AET2Gv21298600.4">
    <property type="protein sequence ID" value="AET2Gv21298600.4"/>
    <property type="gene ID" value="AET2Gv21298600"/>
</dbReference>
<dbReference type="STRING" id="200361.A0A453DLM8"/>
<evidence type="ECO:0000313" key="14">
    <source>
        <dbReference type="EnsemblPlants" id="AET2Gv21298600.6"/>
    </source>
</evidence>
<keyword evidence="7 10" id="KW-0067">ATP-binding</keyword>
<feature type="domain" description="Protein kinase" evidence="13">
    <location>
        <begin position="38"/>
        <end position="306"/>
    </location>
</feature>
<dbReference type="InterPro" id="IPR047259">
    <property type="entry name" value="QUIRKY-like"/>
</dbReference>
<keyword evidence="4" id="KW-0677">Repeat</keyword>
<dbReference type="EnsemblPlants" id="AET2Gv21298600.2">
    <property type="protein sequence ID" value="AET2Gv21298600.2"/>
    <property type="gene ID" value="AET2Gv21298600"/>
</dbReference>
<keyword evidence="3 11" id="KW-0812">Transmembrane</keyword>
<evidence type="ECO:0000256" key="2">
    <source>
        <dbReference type="ARBA" id="ARBA00022679"/>
    </source>
</evidence>
<evidence type="ECO:0000256" key="11">
    <source>
        <dbReference type="SAM" id="Phobius"/>
    </source>
</evidence>
<reference evidence="15" key="2">
    <citation type="journal article" date="2017" name="Nat. Plants">
        <title>The Aegilops tauschii genome reveals multiple impacts of transposons.</title>
        <authorList>
            <person name="Zhao G."/>
            <person name="Zou C."/>
            <person name="Li K."/>
            <person name="Wang K."/>
            <person name="Li T."/>
            <person name="Gao L."/>
            <person name="Zhang X."/>
            <person name="Wang H."/>
            <person name="Yang Z."/>
            <person name="Liu X."/>
            <person name="Jiang W."/>
            <person name="Mao L."/>
            <person name="Kong X."/>
            <person name="Jiao Y."/>
            <person name="Jia J."/>
        </authorList>
    </citation>
    <scope>NUCLEOTIDE SEQUENCE [LARGE SCALE GENOMIC DNA]</scope>
    <source>
        <strain evidence="15">cv. AL8/78</strain>
    </source>
</reference>
<keyword evidence="9 11" id="KW-0472">Membrane</keyword>
<reference evidence="15" key="1">
    <citation type="journal article" date="2014" name="Science">
        <title>Ancient hybridizations among the ancestral genomes of bread wheat.</title>
        <authorList>
            <consortium name="International Wheat Genome Sequencing Consortium,"/>
            <person name="Marcussen T."/>
            <person name="Sandve S.R."/>
            <person name="Heier L."/>
            <person name="Spannagl M."/>
            <person name="Pfeifer M."/>
            <person name="Jakobsen K.S."/>
            <person name="Wulff B.B."/>
            <person name="Steuernagel B."/>
            <person name="Mayer K.F."/>
            <person name="Olsen O.A."/>
        </authorList>
    </citation>
    <scope>NUCLEOTIDE SEQUENCE [LARGE SCALE GENOMIC DNA]</scope>
    <source>
        <strain evidence="15">cv. AL8/78</strain>
    </source>
</reference>
<feature type="transmembrane region" description="Helical" evidence="11">
    <location>
        <begin position="677"/>
        <end position="705"/>
    </location>
</feature>
<evidence type="ECO:0000313" key="15">
    <source>
        <dbReference type="Proteomes" id="UP000015105"/>
    </source>
</evidence>
<evidence type="ECO:0000256" key="3">
    <source>
        <dbReference type="ARBA" id="ARBA00022692"/>
    </source>
</evidence>
<keyword evidence="5 10" id="KW-0547">Nucleotide-binding</keyword>
<dbReference type="SMART" id="SM00220">
    <property type="entry name" value="S_TKc"/>
    <property type="match status" value="1"/>
</dbReference>
<evidence type="ECO:0000256" key="8">
    <source>
        <dbReference type="ARBA" id="ARBA00022989"/>
    </source>
</evidence>
<evidence type="ECO:0000256" key="10">
    <source>
        <dbReference type="PROSITE-ProRule" id="PRU10141"/>
    </source>
</evidence>
<dbReference type="PANTHER" id="PTHR31425">
    <property type="entry name" value="PHOSPHORIBOSYLANTHRANILATE TRANSFERASE ISOFORM 1"/>
    <property type="match status" value="1"/>
</dbReference>
<dbReference type="Proteomes" id="UP000015105">
    <property type="component" value="Chromosome 2D"/>
</dbReference>